<dbReference type="Proteomes" id="UP001215712">
    <property type="component" value="Unassembled WGS sequence"/>
</dbReference>
<accession>A0AAD6HTY5</accession>
<reference evidence="3" key="2">
    <citation type="submission" date="2023-01" db="EMBL/GenBank/DDBJ databases">
        <authorList>
            <person name="Petersen C."/>
        </authorList>
    </citation>
    <scope>NUCLEOTIDE SEQUENCE</scope>
    <source>
        <strain evidence="3">IBT 17514</strain>
    </source>
</reference>
<dbReference type="CDD" id="cd05233">
    <property type="entry name" value="SDR_c"/>
    <property type="match status" value="1"/>
</dbReference>
<dbReference type="PANTHER" id="PTHR43008">
    <property type="entry name" value="BENZIL REDUCTASE"/>
    <property type="match status" value="1"/>
</dbReference>
<dbReference type="GO" id="GO:0050664">
    <property type="term" value="F:oxidoreductase activity, acting on NAD(P)H, oxygen as acceptor"/>
    <property type="evidence" value="ECO:0007669"/>
    <property type="project" value="TreeGrafter"/>
</dbReference>
<evidence type="ECO:0000313" key="3">
    <source>
        <dbReference type="EMBL" id="KAJ5738142.1"/>
    </source>
</evidence>
<dbReference type="AlphaFoldDB" id="A0AAD6HTY5"/>
<keyword evidence="2" id="KW-0560">Oxidoreductase</keyword>
<comment type="caution">
    <text evidence="3">The sequence shown here is derived from an EMBL/GenBank/DDBJ whole genome shotgun (WGS) entry which is preliminary data.</text>
</comment>
<dbReference type="InterPro" id="IPR036291">
    <property type="entry name" value="NAD(P)-bd_dom_sf"/>
</dbReference>
<keyword evidence="4" id="KW-1185">Reference proteome</keyword>
<protein>
    <submittedName>
        <fullName evidence="3">Uncharacterized protein</fullName>
    </submittedName>
</protein>
<dbReference type="SUPFAM" id="SSF51735">
    <property type="entry name" value="NAD(P)-binding Rossmann-fold domains"/>
    <property type="match status" value="1"/>
</dbReference>
<evidence type="ECO:0000313" key="4">
    <source>
        <dbReference type="Proteomes" id="UP001215712"/>
    </source>
</evidence>
<proteinExistence type="inferred from homology"/>
<organism evidence="3 4">
    <name type="scientific">Penicillium malachiteum</name>
    <dbReference type="NCBI Taxonomy" id="1324776"/>
    <lineage>
        <taxon>Eukaryota</taxon>
        <taxon>Fungi</taxon>
        <taxon>Dikarya</taxon>
        <taxon>Ascomycota</taxon>
        <taxon>Pezizomycotina</taxon>
        <taxon>Eurotiomycetes</taxon>
        <taxon>Eurotiomycetidae</taxon>
        <taxon>Eurotiales</taxon>
        <taxon>Aspergillaceae</taxon>
        <taxon>Penicillium</taxon>
    </lineage>
</organism>
<reference evidence="3" key="1">
    <citation type="journal article" date="2023" name="IMA Fungus">
        <title>Comparative genomic study of the Penicillium genus elucidates a diverse pangenome and 15 lateral gene transfer events.</title>
        <authorList>
            <person name="Petersen C."/>
            <person name="Sorensen T."/>
            <person name="Nielsen M.R."/>
            <person name="Sondergaard T.E."/>
            <person name="Sorensen J.L."/>
            <person name="Fitzpatrick D.A."/>
            <person name="Frisvad J.C."/>
            <person name="Nielsen K.L."/>
        </authorList>
    </citation>
    <scope>NUCLEOTIDE SEQUENCE</scope>
    <source>
        <strain evidence="3">IBT 17514</strain>
    </source>
</reference>
<name>A0AAD6HTY5_9EURO</name>
<dbReference type="GO" id="GO:0016616">
    <property type="term" value="F:oxidoreductase activity, acting on the CH-OH group of donors, NAD or NADP as acceptor"/>
    <property type="evidence" value="ECO:0007669"/>
    <property type="project" value="UniProtKB-ARBA"/>
</dbReference>
<evidence type="ECO:0000256" key="2">
    <source>
        <dbReference type="ARBA" id="ARBA00023002"/>
    </source>
</evidence>
<sequence length="264" mass="28568">MTRTFGFTEHHALYPAIDASLPQLSQTGKTIFITGGAYGIGFAIAKAFAQANAEVLILLDENLNGLADAHKRIQSDVPEFKGQVMPVVCNLGDAVGLNEALARLIQQSVQIDVLVLNAAEIGAPGPLSRLRLDDIWKHFTVNVRSNLVLAQKFIQQKVTAPCATPHSLAHECPSENVSVISMDPGTVYTEGVSKLCQKEDLPLWTDADVPGNCAVWLASPPARILHGRFLCATWDVEELLRAVTGPKGFEQNPRWLTPGILGMP</sequence>
<dbReference type="Gene3D" id="3.40.50.720">
    <property type="entry name" value="NAD(P)-binding Rossmann-like Domain"/>
    <property type="match status" value="2"/>
</dbReference>
<gene>
    <name evidence="3" type="ORF">N7493_001297</name>
</gene>
<dbReference type="InterPro" id="IPR002347">
    <property type="entry name" value="SDR_fam"/>
</dbReference>
<evidence type="ECO:0000256" key="1">
    <source>
        <dbReference type="ARBA" id="ARBA00006484"/>
    </source>
</evidence>
<comment type="similarity">
    <text evidence="1">Belongs to the short-chain dehydrogenases/reductases (SDR) family.</text>
</comment>
<dbReference type="EMBL" id="JAQJAN010000002">
    <property type="protein sequence ID" value="KAJ5738142.1"/>
    <property type="molecule type" value="Genomic_DNA"/>
</dbReference>
<dbReference type="PRINTS" id="PR00081">
    <property type="entry name" value="GDHRDH"/>
</dbReference>
<dbReference type="PANTHER" id="PTHR43008:SF4">
    <property type="entry name" value="CHAIN DEHYDROGENASE, PUTATIVE (AFU_ORTHOLOGUE AFUA_4G08710)-RELATED"/>
    <property type="match status" value="1"/>
</dbReference>
<dbReference type="Pfam" id="PF00106">
    <property type="entry name" value="adh_short"/>
    <property type="match status" value="1"/>
</dbReference>